<evidence type="ECO:0000313" key="1">
    <source>
        <dbReference type="EMBL" id="KAK7815147.1"/>
    </source>
</evidence>
<sequence>MRSSRGDFMISLFSEKAFALAGACGIPGFCCRERSPGVEFQSRTGNPAQCVNGRRAVTT</sequence>
<keyword evidence="2" id="KW-1185">Reference proteome</keyword>
<proteinExistence type="predicted"/>
<gene>
    <name evidence="1" type="ORF">U0070_007812</name>
</gene>
<dbReference type="AlphaFoldDB" id="A0AAW0ILI3"/>
<comment type="caution">
    <text evidence="1">The sequence shown here is derived from an EMBL/GenBank/DDBJ whole genome shotgun (WGS) entry which is preliminary data.</text>
</comment>
<dbReference type="EMBL" id="JBBHLL010000116">
    <property type="protein sequence ID" value="KAK7815147.1"/>
    <property type="molecule type" value="Genomic_DNA"/>
</dbReference>
<protein>
    <submittedName>
        <fullName evidence="1">Uncharacterized protein</fullName>
    </submittedName>
</protein>
<organism evidence="1 2">
    <name type="scientific">Myodes glareolus</name>
    <name type="common">Bank vole</name>
    <name type="synonym">Clethrionomys glareolus</name>
    <dbReference type="NCBI Taxonomy" id="447135"/>
    <lineage>
        <taxon>Eukaryota</taxon>
        <taxon>Metazoa</taxon>
        <taxon>Chordata</taxon>
        <taxon>Craniata</taxon>
        <taxon>Vertebrata</taxon>
        <taxon>Euteleostomi</taxon>
        <taxon>Mammalia</taxon>
        <taxon>Eutheria</taxon>
        <taxon>Euarchontoglires</taxon>
        <taxon>Glires</taxon>
        <taxon>Rodentia</taxon>
        <taxon>Myomorpha</taxon>
        <taxon>Muroidea</taxon>
        <taxon>Cricetidae</taxon>
        <taxon>Arvicolinae</taxon>
        <taxon>Myodes</taxon>
    </lineage>
</organism>
<reference evidence="1 2" key="1">
    <citation type="journal article" date="2023" name="bioRxiv">
        <title>Conserved and derived expression patterns and positive selection on dental genes reveal complex evolutionary context of ever-growing rodent molars.</title>
        <authorList>
            <person name="Calamari Z.T."/>
            <person name="Song A."/>
            <person name="Cohen E."/>
            <person name="Akter M."/>
            <person name="Roy R.D."/>
            <person name="Hallikas O."/>
            <person name="Christensen M.M."/>
            <person name="Li P."/>
            <person name="Marangoni P."/>
            <person name="Jernvall J."/>
            <person name="Klein O.D."/>
        </authorList>
    </citation>
    <scope>NUCLEOTIDE SEQUENCE [LARGE SCALE GENOMIC DNA]</scope>
    <source>
        <strain evidence="1">V071</strain>
    </source>
</reference>
<evidence type="ECO:0000313" key="2">
    <source>
        <dbReference type="Proteomes" id="UP001488838"/>
    </source>
</evidence>
<name>A0AAW0ILI3_MYOGA</name>
<dbReference type="Proteomes" id="UP001488838">
    <property type="component" value="Unassembled WGS sequence"/>
</dbReference>
<accession>A0AAW0ILI3</accession>